<protein>
    <recommendedName>
        <fullName evidence="3">AIG1-type G domain-containing protein</fullName>
    </recommendedName>
</protein>
<dbReference type="Pfam" id="PF04548">
    <property type="entry name" value="AIG1"/>
    <property type="match status" value="1"/>
</dbReference>
<dbReference type="Proteomes" id="UP001164746">
    <property type="component" value="Chromosome 4"/>
</dbReference>
<dbReference type="SUPFAM" id="SSF52540">
    <property type="entry name" value="P-loop containing nucleoside triphosphate hydrolases"/>
    <property type="match status" value="1"/>
</dbReference>
<evidence type="ECO:0000313" key="5">
    <source>
        <dbReference type="Proteomes" id="UP001164746"/>
    </source>
</evidence>
<gene>
    <name evidence="4" type="ORF">MAR_008436</name>
</gene>
<evidence type="ECO:0000259" key="3">
    <source>
        <dbReference type="Pfam" id="PF04548"/>
    </source>
</evidence>
<keyword evidence="2" id="KW-0547">Nucleotide-binding</keyword>
<evidence type="ECO:0000313" key="4">
    <source>
        <dbReference type="EMBL" id="WAR01878.1"/>
    </source>
</evidence>
<dbReference type="EMBL" id="CP111015">
    <property type="protein sequence ID" value="WAR01878.1"/>
    <property type="molecule type" value="Genomic_DNA"/>
</dbReference>
<evidence type="ECO:0000256" key="1">
    <source>
        <dbReference type="ARBA" id="ARBA00008535"/>
    </source>
</evidence>
<sequence>MAEALVNDTTNTLRILLVGHTGHGKSSTANSLLGYNKKDKRGFASKKSAKSVTTKAESRIETRFRRDIQVVIMRGSVQSSETSNNVFQDQLKLAFEATNESGFDYSPN</sequence>
<feature type="domain" description="AIG1-type G" evidence="3">
    <location>
        <begin position="13"/>
        <end position="81"/>
    </location>
</feature>
<accession>A0ABY7DVZ4</accession>
<evidence type="ECO:0000256" key="2">
    <source>
        <dbReference type="ARBA" id="ARBA00022741"/>
    </source>
</evidence>
<reference evidence="4" key="1">
    <citation type="submission" date="2022-11" db="EMBL/GenBank/DDBJ databases">
        <title>Centuries of genome instability and evolution in soft-shell clam transmissible cancer (bioRxiv).</title>
        <authorList>
            <person name="Hart S.F.M."/>
            <person name="Yonemitsu M.A."/>
            <person name="Giersch R.M."/>
            <person name="Beal B.F."/>
            <person name="Arriagada G."/>
            <person name="Davis B.W."/>
            <person name="Ostrander E.A."/>
            <person name="Goff S.P."/>
            <person name="Metzger M.J."/>
        </authorList>
    </citation>
    <scope>NUCLEOTIDE SEQUENCE</scope>
    <source>
        <strain evidence="4">MELC-2E11</strain>
        <tissue evidence="4">Siphon/mantle</tissue>
    </source>
</reference>
<name>A0ABY7DVZ4_MYAAR</name>
<proteinExistence type="inferred from homology"/>
<dbReference type="InterPro" id="IPR027417">
    <property type="entry name" value="P-loop_NTPase"/>
</dbReference>
<organism evidence="4 5">
    <name type="scientific">Mya arenaria</name>
    <name type="common">Soft-shell clam</name>
    <dbReference type="NCBI Taxonomy" id="6604"/>
    <lineage>
        <taxon>Eukaryota</taxon>
        <taxon>Metazoa</taxon>
        <taxon>Spiralia</taxon>
        <taxon>Lophotrochozoa</taxon>
        <taxon>Mollusca</taxon>
        <taxon>Bivalvia</taxon>
        <taxon>Autobranchia</taxon>
        <taxon>Heteroconchia</taxon>
        <taxon>Euheterodonta</taxon>
        <taxon>Imparidentia</taxon>
        <taxon>Neoheterodontei</taxon>
        <taxon>Myida</taxon>
        <taxon>Myoidea</taxon>
        <taxon>Myidae</taxon>
        <taxon>Mya</taxon>
    </lineage>
</organism>
<dbReference type="Gene3D" id="3.40.50.300">
    <property type="entry name" value="P-loop containing nucleotide triphosphate hydrolases"/>
    <property type="match status" value="1"/>
</dbReference>
<comment type="similarity">
    <text evidence="1">Belongs to the TRAFAC class TrmE-Era-EngA-EngB-Septin-like GTPase superfamily. AIG1/Toc34/Toc159-like paraseptin GTPase family. IAN subfamily.</text>
</comment>
<dbReference type="InterPro" id="IPR006703">
    <property type="entry name" value="G_AIG1"/>
</dbReference>
<keyword evidence="5" id="KW-1185">Reference proteome</keyword>